<dbReference type="Gene3D" id="3.20.20.70">
    <property type="entry name" value="Aldolase class I"/>
    <property type="match status" value="1"/>
</dbReference>
<comment type="caution">
    <text evidence="2">The sequence shown here is derived from an EMBL/GenBank/DDBJ whole genome shotgun (WGS) entry which is preliminary data.</text>
</comment>
<dbReference type="Proteomes" id="UP000237682">
    <property type="component" value="Unassembled WGS sequence"/>
</dbReference>
<dbReference type="RefSeq" id="WP_105865027.1">
    <property type="nucleotide sequence ID" value="NZ_PUEJ01000012.1"/>
</dbReference>
<reference evidence="2 3" key="1">
    <citation type="submission" date="2018-02" db="EMBL/GenBank/DDBJ databases">
        <title>Whole genome sequencing of endophytic bacterium.</title>
        <authorList>
            <person name="Eedara R."/>
            <person name="Podile A.R."/>
        </authorList>
    </citation>
    <scope>NUCLEOTIDE SEQUENCE [LARGE SCALE GENOMIC DNA]</scope>
    <source>
        <strain evidence="2 3">RP1T</strain>
    </source>
</reference>
<evidence type="ECO:0000313" key="3">
    <source>
        <dbReference type="Proteomes" id="UP000237682"/>
    </source>
</evidence>
<feature type="domain" description="Thiamine phosphate synthase/TenI" evidence="1">
    <location>
        <begin position="12"/>
        <end position="190"/>
    </location>
</feature>
<sequence>MAEVPPRPPVQIYLVTPAIDDVAAFLPALRAALSAGDIACVLFTPVAGDDNSAKKLIKEIAPVVQGAGAALLVSGWSAVVARAGADGVHLNDGRKGLAEALDSFKPERIVGAGGIRTRDEAMTVAESGVDYVMFGEPARDGRLPPLEGVVERTAWWAELFEVPCVAFAPDLAAVPLLADAGADFVALGNAVWNHEQGPAEAVALSDRLLKQRGSLA</sequence>
<dbReference type="SUPFAM" id="SSF51391">
    <property type="entry name" value="Thiamin phosphate synthase"/>
    <property type="match status" value="1"/>
</dbReference>
<dbReference type="InterPro" id="IPR022998">
    <property type="entry name" value="ThiamineP_synth_TenI"/>
</dbReference>
<evidence type="ECO:0000259" key="1">
    <source>
        <dbReference type="Pfam" id="PF02581"/>
    </source>
</evidence>
<accession>A0A2S9Q5R8</accession>
<evidence type="ECO:0000313" key="2">
    <source>
        <dbReference type="EMBL" id="PRH84703.1"/>
    </source>
</evidence>
<dbReference type="EMBL" id="PUEJ01000012">
    <property type="protein sequence ID" value="PRH84703.1"/>
    <property type="molecule type" value="Genomic_DNA"/>
</dbReference>
<dbReference type="Pfam" id="PF02581">
    <property type="entry name" value="TMP-TENI"/>
    <property type="match status" value="1"/>
</dbReference>
<gene>
    <name evidence="2" type="ORF">C5L14_26350</name>
</gene>
<keyword evidence="3" id="KW-1185">Reference proteome</keyword>
<dbReference type="CDD" id="cd00564">
    <property type="entry name" value="TMP_TenI"/>
    <property type="match status" value="1"/>
</dbReference>
<organism evidence="2 3">
    <name type="scientific">Labrys okinawensis</name>
    <dbReference type="NCBI Taxonomy" id="346911"/>
    <lineage>
        <taxon>Bacteria</taxon>
        <taxon>Pseudomonadati</taxon>
        <taxon>Pseudomonadota</taxon>
        <taxon>Alphaproteobacteria</taxon>
        <taxon>Hyphomicrobiales</taxon>
        <taxon>Xanthobacteraceae</taxon>
        <taxon>Labrys</taxon>
    </lineage>
</organism>
<dbReference type="AlphaFoldDB" id="A0A2S9Q5R8"/>
<dbReference type="GO" id="GO:0009228">
    <property type="term" value="P:thiamine biosynthetic process"/>
    <property type="evidence" value="ECO:0007669"/>
    <property type="project" value="UniProtKB-KW"/>
</dbReference>
<dbReference type="InterPro" id="IPR013785">
    <property type="entry name" value="Aldolase_TIM"/>
</dbReference>
<dbReference type="OrthoDB" id="7159061at2"/>
<dbReference type="InterPro" id="IPR036206">
    <property type="entry name" value="ThiamineP_synth_sf"/>
</dbReference>
<name>A0A2S9Q5R8_9HYPH</name>
<protein>
    <submittedName>
        <fullName evidence="2">Thiamine phosphate synthase</fullName>
    </submittedName>
</protein>
<proteinExistence type="predicted"/>